<dbReference type="Gene3D" id="3.40.50.200">
    <property type="entry name" value="Peptidase S8/S53 domain"/>
    <property type="match status" value="1"/>
</dbReference>
<keyword evidence="5 6" id="KW-0720">Serine protease</keyword>
<evidence type="ECO:0000256" key="4">
    <source>
        <dbReference type="ARBA" id="ARBA00022801"/>
    </source>
</evidence>
<evidence type="ECO:0000256" key="5">
    <source>
        <dbReference type="ARBA" id="ARBA00022825"/>
    </source>
</evidence>
<evidence type="ECO:0000256" key="1">
    <source>
        <dbReference type="ARBA" id="ARBA00011073"/>
    </source>
</evidence>
<evidence type="ECO:0000313" key="10">
    <source>
        <dbReference type="EMBL" id="SEA41930.1"/>
    </source>
</evidence>
<dbReference type="EMBL" id="FNRM01000003">
    <property type="protein sequence ID" value="SEA41930.1"/>
    <property type="molecule type" value="Genomic_DNA"/>
</dbReference>
<dbReference type="PRINTS" id="PR00723">
    <property type="entry name" value="SUBTILISIN"/>
</dbReference>
<dbReference type="GO" id="GO:0046872">
    <property type="term" value="F:metal ion binding"/>
    <property type="evidence" value="ECO:0007669"/>
    <property type="project" value="UniProtKB-KW"/>
</dbReference>
<dbReference type="OrthoDB" id="9790784at2"/>
<dbReference type="SUPFAM" id="SSF52743">
    <property type="entry name" value="Subtilisin-like"/>
    <property type="match status" value="1"/>
</dbReference>
<keyword evidence="11" id="KW-1185">Reference proteome</keyword>
<dbReference type="InterPro" id="IPR000209">
    <property type="entry name" value="Peptidase_S8/S53_dom"/>
</dbReference>
<feature type="active site" description="Charge relay system" evidence="6">
    <location>
        <position position="366"/>
    </location>
</feature>
<keyword evidence="3" id="KW-0479">Metal-binding</keyword>
<evidence type="ECO:0000259" key="8">
    <source>
        <dbReference type="Pfam" id="PF00082"/>
    </source>
</evidence>
<dbReference type="InterPro" id="IPR015500">
    <property type="entry name" value="Peptidase_S8_subtilisin-rel"/>
</dbReference>
<dbReference type="PANTHER" id="PTHR43806:SF11">
    <property type="entry name" value="CEREVISIN-RELATED"/>
    <property type="match status" value="1"/>
</dbReference>
<feature type="domain" description="Peptidase S8/S53" evidence="8">
    <location>
        <begin position="170"/>
        <end position="414"/>
    </location>
</feature>
<organism evidence="10 11">
    <name type="scientific">Alkalimonas amylolytica</name>
    <dbReference type="NCBI Taxonomy" id="152573"/>
    <lineage>
        <taxon>Bacteria</taxon>
        <taxon>Pseudomonadati</taxon>
        <taxon>Pseudomonadota</taxon>
        <taxon>Gammaproteobacteria</taxon>
        <taxon>Alkalimonas</taxon>
    </lineage>
</organism>
<reference evidence="10 11" key="1">
    <citation type="submission" date="2016-10" db="EMBL/GenBank/DDBJ databases">
        <authorList>
            <person name="de Groot N.N."/>
        </authorList>
    </citation>
    <scope>NUCLEOTIDE SEQUENCE [LARGE SCALE GENOMIC DNA]</scope>
    <source>
        <strain evidence="10 11">CGMCC 1.3430</strain>
    </source>
</reference>
<dbReference type="GO" id="GO:0006508">
    <property type="term" value="P:proteolysis"/>
    <property type="evidence" value="ECO:0007669"/>
    <property type="project" value="UniProtKB-KW"/>
</dbReference>
<dbReference type="InterPro" id="IPR037045">
    <property type="entry name" value="S8pro/Inhibitor_I9_sf"/>
</dbReference>
<dbReference type="Gene3D" id="3.30.70.80">
    <property type="entry name" value="Peptidase S8 propeptide/proteinase inhibitor I9"/>
    <property type="match status" value="1"/>
</dbReference>
<dbReference type="RefSeq" id="WP_091341331.1">
    <property type="nucleotide sequence ID" value="NZ_FNRM01000003.1"/>
</dbReference>
<dbReference type="InterPro" id="IPR034202">
    <property type="entry name" value="Subtilisin_Carlsberg-like"/>
</dbReference>
<name>A0A1H4B1B7_ALKAM</name>
<gene>
    <name evidence="10" type="ORF">SAMN04488051_103131</name>
</gene>
<evidence type="ECO:0000259" key="9">
    <source>
        <dbReference type="Pfam" id="PF04151"/>
    </source>
</evidence>
<evidence type="ECO:0000256" key="6">
    <source>
        <dbReference type="PROSITE-ProRule" id="PRU01240"/>
    </source>
</evidence>
<evidence type="ECO:0000256" key="2">
    <source>
        <dbReference type="ARBA" id="ARBA00022670"/>
    </source>
</evidence>
<feature type="domain" description="Peptidase C-terminal archaeal/bacterial" evidence="9">
    <location>
        <begin position="461"/>
        <end position="524"/>
    </location>
</feature>
<dbReference type="PROSITE" id="PS00138">
    <property type="entry name" value="SUBTILASE_SER"/>
    <property type="match status" value="1"/>
</dbReference>
<dbReference type="Proteomes" id="UP000198773">
    <property type="component" value="Unassembled WGS sequence"/>
</dbReference>
<feature type="chain" id="PRO_5011662131" evidence="7">
    <location>
        <begin position="29"/>
        <end position="537"/>
    </location>
</feature>
<dbReference type="GO" id="GO:0004252">
    <property type="term" value="F:serine-type endopeptidase activity"/>
    <property type="evidence" value="ECO:0007669"/>
    <property type="project" value="UniProtKB-UniRule"/>
</dbReference>
<dbReference type="InterPro" id="IPR050131">
    <property type="entry name" value="Peptidase_S8_subtilisin-like"/>
</dbReference>
<feature type="active site" description="Charge relay system" evidence="6">
    <location>
        <position position="177"/>
    </location>
</feature>
<dbReference type="AlphaFoldDB" id="A0A1H4B1B7"/>
<feature type="signal peptide" evidence="7">
    <location>
        <begin position="1"/>
        <end position="28"/>
    </location>
</feature>
<evidence type="ECO:0000256" key="3">
    <source>
        <dbReference type="ARBA" id="ARBA00022723"/>
    </source>
</evidence>
<evidence type="ECO:0000313" key="11">
    <source>
        <dbReference type="Proteomes" id="UP000198773"/>
    </source>
</evidence>
<dbReference type="Pfam" id="PF00082">
    <property type="entry name" value="Peptidase_S8"/>
    <property type="match status" value="1"/>
</dbReference>
<protein>
    <submittedName>
        <fullName evidence="10">Serine protease</fullName>
    </submittedName>
</protein>
<keyword evidence="7" id="KW-0732">Signal</keyword>
<comment type="similarity">
    <text evidence="1 6">Belongs to the peptidase S8 family.</text>
</comment>
<dbReference type="GO" id="GO:0005615">
    <property type="term" value="C:extracellular space"/>
    <property type="evidence" value="ECO:0007669"/>
    <property type="project" value="TreeGrafter"/>
</dbReference>
<dbReference type="STRING" id="152573.SAMN04488051_103131"/>
<dbReference type="PROSITE" id="PS51892">
    <property type="entry name" value="SUBTILASE"/>
    <property type="match status" value="1"/>
</dbReference>
<proteinExistence type="inferred from homology"/>
<dbReference type="CDD" id="cd07477">
    <property type="entry name" value="Peptidases_S8_Subtilisin_subset"/>
    <property type="match status" value="1"/>
</dbReference>
<keyword evidence="2 6" id="KW-0645">Protease</keyword>
<dbReference type="PROSITE" id="PS00137">
    <property type="entry name" value="SUBTILASE_HIS"/>
    <property type="match status" value="1"/>
</dbReference>
<feature type="active site" description="Charge relay system" evidence="6">
    <location>
        <position position="210"/>
    </location>
</feature>
<keyword evidence="4 6" id="KW-0378">Hydrolase</keyword>
<sequence length="537" mass="56715">MNNTKATKLALAIASTFTLSGIAGTVIADDRTGLSSASQGSSHSLRPDNRQSERYIIKFQAPELLAAAGIKAAADFERLSDAEAFSVQAAEHVLAQYQVNAIMHLDIVQASVAELSRQQYYELAKHPAVEYIELDHKRYIADVITPMAQTTPYGITMVQANQVSDANATNMKVCVIDTGYQYGHPDLPTSGVTGSSFSGHGTWHTDGNGHGTHVAGTIVALNNNIGVVGVLPSGLVGLHNVKIFNNSGNWTNASNLIQAIQSCQNAGAKVVNMSLGGGSSNTTERNAMNSFNNSGMLLVAAAGNAGNTSFSYPASYDAVVSVAAVDANKNLASFSQRNSQVEISGPGVNVASTWINSGYRSISGTSMASPHVAGVAALVWSNHPQCTNTQIRNVLNLTAERRGTSGRNTSFGWGIVRAKAAHDWITNNGCDGSGGGGNPGGGQTFHNLSGSTGQWLRGSYNIPSGVSQLTFRITGGTGDADLYIRYGNAPTEQVWDCRPYRNGNEEVCTFNNPQAGTWHVGIRGYTAFSGLTFSYQY</sequence>
<dbReference type="PANTHER" id="PTHR43806">
    <property type="entry name" value="PEPTIDASE S8"/>
    <property type="match status" value="1"/>
</dbReference>
<accession>A0A1H4B1B7</accession>
<dbReference type="InterPro" id="IPR023828">
    <property type="entry name" value="Peptidase_S8_Ser-AS"/>
</dbReference>
<dbReference type="Gene3D" id="2.60.120.380">
    <property type="match status" value="1"/>
</dbReference>
<evidence type="ECO:0000256" key="7">
    <source>
        <dbReference type="SAM" id="SignalP"/>
    </source>
</evidence>
<dbReference type="InterPro" id="IPR036852">
    <property type="entry name" value="Peptidase_S8/S53_dom_sf"/>
</dbReference>
<dbReference type="InterPro" id="IPR007280">
    <property type="entry name" value="Peptidase_C_arc/bac"/>
</dbReference>
<dbReference type="InterPro" id="IPR022398">
    <property type="entry name" value="Peptidase_S8_His-AS"/>
</dbReference>
<dbReference type="Pfam" id="PF04151">
    <property type="entry name" value="PPC"/>
    <property type="match status" value="1"/>
</dbReference>